<reference evidence="1 2" key="1">
    <citation type="journal article" date="2021" name="Hortic Res">
        <title>High-quality reference genome and annotation aids understanding of berry development for evergreen blueberry (Vaccinium darrowii).</title>
        <authorList>
            <person name="Yu J."/>
            <person name="Hulse-Kemp A.M."/>
            <person name="Babiker E."/>
            <person name="Staton M."/>
        </authorList>
    </citation>
    <scope>NUCLEOTIDE SEQUENCE [LARGE SCALE GENOMIC DNA]</scope>
    <source>
        <strain evidence="2">cv. NJ 8807/NJ 8810</strain>
        <tissue evidence="1">Young leaf</tissue>
    </source>
</reference>
<evidence type="ECO:0000313" key="1">
    <source>
        <dbReference type="EMBL" id="KAH7866203.1"/>
    </source>
</evidence>
<gene>
    <name evidence="1" type="ORF">Vadar_017031</name>
</gene>
<dbReference type="EMBL" id="CM037159">
    <property type="protein sequence ID" value="KAH7866203.1"/>
    <property type="molecule type" value="Genomic_DNA"/>
</dbReference>
<keyword evidence="2" id="KW-1185">Reference proteome</keyword>
<comment type="caution">
    <text evidence="1">The sequence shown here is derived from an EMBL/GenBank/DDBJ whole genome shotgun (WGS) entry which is preliminary data.</text>
</comment>
<evidence type="ECO:0000313" key="2">
    <source>
        <dbReference type="Proteomes" id="UP000828048"/>
    </source>
</evidence>
<accession>A0ACB7ZJT0</accession>
<proteinExistence type="predicted"/>
<name>A0ACB7ZJT0_9ERIC</name>
<organism evidence="1 2">
    <name type="scientific">Vaccinium darrowii</name>
    <dbReference type="NCBI Taxonomy" id="229202"/>
    <lineage>
        <taxon>Eukaryota</taxon>
        <taxon>Viridiplantae</taxon>
        <taxon>Streptophyta</taxon>
        <taxon>Embryophyta</taxon>
        <taxon>Tracheophyta</taxon>
        <taxon>Spermatophyta</taxon>
        <taxon>Magnoliopsida</taxon>
        <taxon>eudicotyledons</taxon>
        <taxon>Gunneridae</taxon>
        <taxon>Pentapetalae</taxon>
        <taxon>asterids</taxon>
        <taxon>Ericales</taxon>
        <taxon>Ericaceae</taxon>
        <taxon>Vaccinioideae</taxon>
        <taxon>Vaccinieae</taxon>
        <taxon>Vaccinium</taxon>
    </lineage>
</organism>
<protein>
    <submittedName>
        <fullName evidence="1">Uncharacterized protein</fullName>
    </submittedName>
</protein>
<dbReference type="Proteomes" id="UP000828048">
    <property type="component" value="Chromosome 9"/>
</dbReference>
<sequence>MVKGDKLIYLKTLKLMTEKKPFRPYLQNTITNVKPCNYPKKKNVKPCIQLAQIPIYFKTEQWSNDYIISLCKQNLFKQALEAFDSVQKNTNFDVKPSTLARLVSACASLRCVEQGRRIHDHILINGFRQDMILQNHVLNMFGKCGALKDARKVFDEMPEKNVVSWTSVIAGYTQHGQETEAVKLFSTMRQTGVMPDQFTFGNVIRACSSLSATELGRQLHALVIKSQCGSYLIAQNTLIAMYAKFGQISDALGVFSGIAAKDLISWSSMISGFSKLGYKLDALGHFKEMLSHGLFKPNEFVFGSVFSACGSLLQPECGRQIHGMSVKFGIGRDTHASCSLSDMYAKCGLLGSAKTAFSQIDKPDLVSWNAIIAGFAYGGNIDEAMSLFSWMRHLGLSPDDLTVRSLLAACTSLVTLSQAQPGWQNFFVTKDDASISK</sequence>